<dbReference type="InterPro" id="IPR016181">
    <property type="entry name" value="Acyl_CoA_acyltransferase"/>
</dbReference>
<name>A0ABV2LID0_9BACL</name>
<evidence type="ECO:0000313" key="2">
    <source>
        <dbReference type="EMBL" id="MET3728348.1"/>
    </source>
</evidence>
<reference evidence="2 3" key="1">
    <citation type="submission" date="2024-06" db="EMBL/GenBank/DDBJ databases">
        <title>Genomic Encyclopedia of Type Strains, Phase IV (KMG-IV): sequencing the most valuable type-strain genomes for metagenomic binning, comparative biology and taxonomic classification.</title>
        <authorList>
            <person name="Goeker M."/>
        </authorList>
    </citation>
    <scope>NUCLEOTIDE SEQUENCE [LARGE SCALE GENOMIC DNA]</scope>
    <source>
        <strain evidence="2 3">DSM 100124</strain>
    </source>
</reference>
<evidence type="ECO:0000259" key="1">
    <source>
        <dbReference type="PROSITE" id="PS51186"/>
    </source>
</evidence>
<dbReference type="PROSITE" id="PS51186">
    <property type="entry name" value="GNAT"/>
    <property type="match status" value="1"/>
</dbReference>
<gene>
    <name evidence="2" type="ORF">ABID52_001929</name>
</gene>
<dbReference type="Gene3D" id="3.40.630.30">
    <property type="match status" value="1"/>
</dbReference>
<dbReference type="EMBL" id="JBEPMP010000001">
    <property type="protein sequence ID" value="MET3728348.1"/>
    <property type="molecule type" value="Genomic_DNA"/>
</dbReference>
<dbReference type="RefSeq" id="WP_198767347.1">
    <property type="nucleotide sequence ID" value="NZ_JAEACF010000001.1"/>
</dbReference>
<dbReference type="InterPro" id="IPR000182">
    <property type="entry name" value="GNAT_dom"/>
</dbReference>
<dbReference type="Proteomes" id="UP001549097">
    <property type="component" value="Unassembled WGS sequence"/>
</dbReference>
<sequence length="232" mass="26996">MDIIWKEVTYSYQENLKEALTLYHNSFPIEVREPEAVFLQSLKNAEIHLPNQYHFLVGFQDDELISLVTAHYLADVNTGFIVYLVTNPKIRSKGLGKQSLQSIEEILQQDSIAAGYESLDAIILETETEEMVHTKIEKEDCVKRTNFFMRNGFHKVEDFLYLQPPIHDDGVDVPLHLFIKNRSRQELKKSEVKRIVKAMYVEKYHHGNGIAKEVLNRSYSKMNLENSDLFCN</sequence>
<feature type="domain" description="N-acetyltransferase" evidence="1">
    <location>
        <begin position="3"/>
        <end position="180"/>
    </location>
</feature>
<comment type="caution">
    <text evidence="2">The sequence shown here is derived from an EMBL/GenBank/DDBJ whole genome shotgun (WGS) entry which is preliminary data.</text>
</comment>
<protein>
    <submittedName>
        <fullName evidence="2">GNAT superfamily N-acetyltransferase</fullName>
    </submittedName>
</protein>
<dbReference type="Pfam" id="PF00583">
    <property type="entry name" value="Acetyltransf_1"/>
    <property type="match status" value="1"/>
</dbReference>
<organism evidence="2 3">
    <name type="scientific">Fictibacillus halophilus</name>
    <dbReference type="NCBI Taxonomy" id="1610490"/>
    <lineage>
        <taxon>Bacteria</taxon>
        <taxon>Bacillati</taxon>
        <taxon>Bacillota</taxon>
        <taxon>Bacilli</taxon>
        <taxon>Bacillales</taxon>
        <taxon>Fictibacillaceae</taxon>
        <taxon>Fictibacillus</taxon>
    </lineage>
</organism>
<evidence type="ECO:0000313" key="3">
    <source>
        <dbReference type="Proteomes" id="UP001549097"/>
    </source>
</evidence>
<dbReference type="SUPFAM" id="SSF55729">
    <property type="entry name" value="Acyl-CoA N-acyltransferases (Nat)"/>
    <property type="match status" value="1"/>
</dbReference>
<accession>A0ABV2LID0</accession>
<proteinExistence type="predicted"/>
<dbReference type="CDD" id="cd04301">
    <property type="entry name" value="NAT_SF"/>
    <property type="match status" value="1"/>
</dbReference>
<keyword evidence="3" id="KW-1185">Reference proteome</keyword>